<dbReference type="VEuPathDB" id="AmoebaDB:NAEGRDRAFT_64218"/>
<proteinExistence type="predicted"/>
<dbReference type="InParanoid" id="D2V5V7"/>
<evidence type="ECO:0000313" key="2">
    <source>
        <dbReference type="Proteomes" id="UP000006671"/>
    </source>
</evidence>
<protein>
    <submittedName>
        <fullName evidence="1">Predicted protein</fullName>
    </submittedName>
</protein>
<reference evidence="1 2" key="1">
    <citation type="journal article" date="2010" name="Cell">
        <title>The genome of Naegleria gruberi illuminates early eukaryotic versatility.</title>
        <authorList>
            <person name="Fritz-Laylin L.K."/>
            <person name="Prochnik S.E."/>
            <person name="Ginger M.L."/>
            <person name="Dacks J.B."/>
            <person name="Carpenter M.L."/>
            <person name="Field M.C."/>
            <person name="Kuo A."/>
            <person name="Paredez A."/>
            <person name="Chapman J."/>
            <person name="Pham J."/>
            <person name="Shu S."/>
            <person name="Neupane R."/>
            <person name="Cipriano M."/>
            <person name="Mancuso J."/>
            <person name="Tu H."/>
            <person name="Salamov A."/>
            <person name="Lindquist E."/>
            <person name="Shapiro H."/>
            <person name="Lucas S."/>
            <person name="Grigoriev I.V."/>
            <person name="Cande W.Z."/>
            <person name="Fulton C."/>
            <person name="Rokhsar D.S."/>
            <person name="Dawson S.C."/>
        </authorList>
    </citation>
    <scope>NUCLEOTIDE SEQUENCE [LARGE SCALE GENOMIC DNA]</scope>
    <source>
        <strain evidence="1 2">NEG-M</strain>
    </source>
</reference>
<sequence length="350" mass="41708">MKNELEPKRKKIKREFSLPSEIIILIIEYSACNTKILTKFSLINNQFHSIIYDSSYGLWDHLLVRYPFRMNPPNLSIIKKIYFDLEEDDEVDVKFTRVQEFTFKNDSKECITLIVNCINSEQISKVTFFGETRPSLVNYLIDHFSNLRELVLNDFDFQEWDGEYDFSFKQTPLLESFVFVEETDEYSGCYNEPNDTNFFFNVFTKYSFSNLQKIWFEPYYSNIELFKFVEQIKHLNSLKHLQVTLSLWDFTPIPSYATLPPLIEEIQFKCAFKVFAKFLIAYFNHPKVYIQFSPSEHFLGDTSIQFMTTDELIEELIMDKERKEELKSLINEKRYLGKIECMDKSYSGSE</sequence>
<dbReference type="AlphaFoldDB" id="D2V5V7"/>
<dbReference type="KEGG" id="ngr:NAEGRDRAFT_64218"/>
<accession>D2V5V7</accession>
<keyword evidence="2" id="KW-1185">Reference proteome</keyword>
<evidence type="ECO:0000313" key="1">
    <source>
        <dbReference type="EMBL" id="EFC47718.1"/>
    </source>
</evidence>
<dbReference type="EMBL" id="GG738853">
    <property type="protein sequence ID" value="EFC47718.1"/>
    <property type="molecule type" value="Genomic_DNA"/>
</dbReference>
<organism evidence="2">
    <name type="scientific">Naegleria gruberi</name>
    <name type="common">Amoeba</name>
    <dbReference type="NCBI Taxonomy" id="5762"/>
    <lineage>
        <taxon>Eukaryota</taxon>
        <taxon>Discoba</taxon>
        <taxon>Heterolobosea</taxon>
        <taxon>Tetramitia</taxon>
        <taxon>Eutetramitia</taxon>
        <taxon>Vahlkampfiidae</taxon>
        <taxon>Naegleria</taxon>
    </lineage>
</organism>
<dbReference type="GeneID" id="8861889"/>
<dbReference type="RefSeq" id="XP_002680462.1">
    <property type="nucleotide sequence ID" value="XM_002680416.1"/>
</dbReference>
<dbReference type="Proteomes" id="UP000006671">
    <property type="component" value="Unassembled WGS sequence"/>
</dbReference>
<gene>
    <name evidence="1" type="ORF">NAEGRDRAFT_64218</name>
</gene>
<name>D2V5V7_NAEGR</name>